<evidence type="ECO:0000256" key="1">
    <source>
        <dbReference type="ARBA" id="ARBA00007812"/>
    </source>
</evidence>
<dbReference type="InterPro" id="IPR045229">
    <property type="entry name" value="TPP_enz"/>
</dbReference>
<dbReference type="GO" id="GO:0050660">
    <property type="term" value="F:flavin adenine dinucleotide binding"/>
    <property type="evidence" value="ECO:0007669"/>
    <property type="project" value="TreeGrafter"/>
</dbReference>
<accession>A0A2A2D0Y5</accession>
<dbReference type="SUPFAM" id="SSF52518">
    <property type="entry name" value="Thiamin diphosphate-binding fold (THDP-binding)"/>
    <property type="match status" value="1"/>
</dbReference>
<dbReference type="Gene3D" id="3.40.50.1220">
    <property type="entry name" value="TPP-binding domain"/>
    <property type="match status" value="1"/>
</dbReference>
<proteinExistence type="inferred from homology"/>
<feature type="domain" description="Thiamine pyrophosphate enzyme N-terminal TPP-binding" evidence="3">
    <location>
        <begin position="3"/>
        <end position="113"/>
    </location>
</feature>
<organism evidence="4 5">
    <name type="scientific">Streptomyces albireticuli</name>
    <dbReference type="NCBI Taxonomy" id="1940"/>
    <lineage>
        <taxon>Bacteria</taxon>
        <taxon>Bacillati</taxon>
        <taxon>Actinomycetota</taxon>
        <taxon>Actinomycetes</taxon>
        <taxon>Kitasatosporales</taxon>
        <taxon>Streptomycetaceae</taxon>
        <taxon>Streptomyces</taxon>
    </lineage>
</organism>
<dbReference type="GO" id="GO:0030976">
    <property type="term" value="F:thiamine pyrophosphate binding"/>
    <property type="evidence" value="ECO:0007669"/>
    <property type="project" value="InterPro"/>
</dbReference>
<dbReference type="GO" id="GO:0000287">
    <property type="term" value="F:magnesium ion binding"/>
    <property type="evidence" value="ECO:0007669"/>
    <property type="project" value="InterPro"/>
</dbReference>
<comment type="similarity">
    <text evidence="1">Belongs to the TPP enzyme family.</text>
</comment>
<evidence type="ECO:0008006" key="6">
    <source>
        <dbReference type="Google" id="ProtNLM"/>
    </source>
</evidence>
<evidence type="ECO:0000259" key="3">
    <source>
        <dbReference type="Pfam" id="PF02776"/>
    </source>
</evidence>
<dbReference type="GO" id="GO:0003984">
    <property type="term" value="F:acetolactate synthase activity"/>
    <property type="evidence" value="ECO:0007669"/>
    <property type="project" value="TreeGrafter"/>
</dbReference>
<dbReference type="Proteomes" id="UP000218944">
    <property type="component" value="Unassembled WGS sequence"/>
</dbReference>
<dbReference type="InterPro" id="IPR029035">
    <property type="entry name" value="DHS-like_NAD/FAD-binding_dom"/>
</dbReference>
<dbReference type="GO" id="GO:0009097">
    <property type="term" value="P:isoleucine biosynthetic process"/>
    <property type="evidence" value="ECO:0007669"/>
    <property type="project" value="TreeGrafter"/>
</dbReference>
<dbReference type="Pfam" id="PF00205">
    <property type="entry name" value="TPP_enzyme_M"/>
    <property type="match status" value="1"/>
</dbReference>
<dbReference type="PANTHER" id="PTHR18968">
    <property type="entry name" value="THIAMINE PYROPHOSPHATE ENZYMES"/>
    <property type="match status" value="1"/>
</dbReference>
<evidence type="ECO:0000313" key="4">
    <source>
        <dbReference type="EMBL" id="PAU45175.1"/>
    </source>
</evidence>
<dbReference type="InterPro" id="IPR012000">
    <property type="entry name" value="Thiamin_PyroP_enz_cen_dom"/>
</dbReference>
<evidence type="ECO:0000313" key="5">
    <source>
        <dbReference type="Proteomes" id="UP000218944"/>
    </source>
</evidence>
<dbReference type="GO" id="GO:0005948">
    <property type="term" value="C:acetolactate synthase complex"/>
    <property type="evidence" value="ECO:0007669"/>
    <property type="project" value="TreeGrafter"/>
</dbReference>
<dbReference type="AlphaFoldDB" id="A0A2A2D0Y5"/>
<dbReference type="PANTHER" id="PTHR18968:SF13">
    <property type="entry name" value="ACETOLACTATE SYNTHASE CATALYTIC SUBUNIT, MITOCHONDRIAL"/>
    <property type="match status" value="1"/>
</dbReference>
<sequence length="299" mass="30805">MVTAADRVIDFLVCSGVRTFFGVPGGPVMPVFDAVLRHDGARLIESRHETAAAFAAIGFWNITGQVPCVLVTAGPGGTNAVTGVAAAHCEQVPLVVLCGDVAQAGWGERMLQDMGGQGLQVERIYQPVTRAQVRLTHPSCASACALEVLEAATGAEVPGPALLVAPLDVAAAEAPAGVLLRKQRGRLPRDGGLVDIARMTAEVLAAAERPLIVVGAGAGASAWLVRQAAETLNIPFTTTPRAKGLIDERHPLSLRGCGMAASWWARRYTAKGVDAALVLGTDLDDCSIGPTPLVGPGAG</sequence>
<reference evidence="4 5" key="1">
    <citation type="submission" date="2017-08" db="EMBL/GenBank/DDBJ databases">
        <title>Genome sequence of Streptomyces albireticuli NRRL B-1670.</title>
        <authorList>
            <person name="Graham D.E."/>
            <person name="Mahan K.M."/>
            <person name="Klingeman D.M."/>
            <person name="Hettich R.L."/>
            <person name="Parry R.J."/>
            <person name="Spain J.C."/>
        </authorList>
    </citation>
    <scope>NUCLEOTIDE SEQUENCE [LARGE SCALE GENOMIC DNA]</scope>
    <source>
        <strain evidence="4 5">NRRL B-1670</strain>
    </source>
</reference>
<dbReference type="RefSeq" id="WP_095584249.1">
    <property type="nucleotide sequence ID" value="NZ_JAJQQQ010000018.1"/>
</dbReference>
<evidence type="ECO:0000259" key="2">
    <source>
        <dbReference type="Pfam" id="PF00205"/>
    </source>
</evidence>
<feature type="domain" description="Thiamine pyrophosphate enzyme central" evidence="2">
    <location>
        <begin position="200"/>
        <end position="287"/>
    </location>
</feature>
<dbReference type="GO" id="GO:0009099">
    <property type="term" value="P:L-valine biosynthetic process"/>
    <property type="evidence" value="ECO:0007669"/>
    <property type="project" value="TreeGrafter"/>
</dbReference>
<dbReference type="EMBL" id="NSJV01000581">
    <property type="protein sequence ID" value="PAU45175.1"/>
    <property type="molecule type" value="Genomic_DNA"/>
</dbReference>
<dbReference type="InterPro" id="IPR012001">
    <property type="entry name" value="Thiamin_PyroP_enz_TPP-bd_dom"/>
</dbReference>
<comment type="caution">
    <text evidence="4">The sequence shown here is derived from an EMBL/GenBank/DDBJ whole genome shotgun (WGS) entry which is preliminary data.</text>
</comment>
<dbReference type="SUPFAM" id="SSF52467">
    <property type="entry name" value="DHS-like NAD/FAD-binding domain"/>
    <property type="match status" value="1"/>
</dbReference>
<keyword evidence="5" id="KW-1185">Reference proteome</keyword>
<dbReference type="InterPro" id="IPR029061">
    <property type="entry name" value="THDP-binding"/>
</dbReference>
<protein>
    <recommendedName>
        <fullName evidence="6">Acetolactate synthase</fullName>
    </recommendedName>
</protein>
<dbReference type="Pfam" id="PF02776">
    <property type="entry name" value="TPP_enzyme_N"/>
    <property type="match status" value="1"/>
</dbReference>
<dbReference type="CDD" id="cd07035">
    <property type="entry name" value="TPP_PYR_POX_like"/>
    <property type="match status" value="1"/>
</dbReference>
<gene>
    <name evidence="4" type="ORF">CK936_30930</name>
</gene>
<name>A0A2A2D0Y5_9ACTN</name>
<dbReference type="Gene3D" id="3.40.50.970">
    <property type="match status" value="1"/>
</dbReference>